<feature type="domain" description="EF-hand" evidence="3">
    <location>
        <begin position="1"/>
        <end position="36"/>
    </location>
</feature>
<dbReference type="PANTHER" id="PTHR23050">
    <property type="entry name" value="CALCIUM BINDING PROTEIN"/>
    <property type="match status" value="1"/>
</dbReference>
<dbReference type="Proteomes" id="UP001497525">
    <property type="component" value="Unassembled WGS sequence"/>
</dbReference>
<evidence type="ECO:0000313" key="5">
    <source>
        <dbReference type="Proteomes" id="UP001497525"/>
    </source>
</evidence>
<dbReference type="Gene3D" id="1.10.238.10">
    <property type="entry name" value="EF-hand"/>
    <property type="match status" value="2"/>
</dbReference>
<evidence type="ECO:0000256" key="2">
    <source>
        <dbReference type="ARBA" id="ARBA00022837"/>
    </source>
</evidence>
<dbReference type="SMART" id="SM00054">
    <property type="entry name" value="EFh"/>
    <property type="match status" value="4"/>
</dbReference>
<dbReference type="AlphaFoldDB" id="A0AAV2TKF2"/>
<comment type="caution">
    <text evidence="4">The sequence shown here is derived from an EMBL/GenBank/DDBJ whole genome shotgun (WGS) entry which is preliminary data.</text>
</comment>
<dbReference type="FunFam" id="1.10.238.10:FF:000003">
    <property type="entry name" value="Calmodulin A"/>
    <property type="match status" value="1"/>
</dbReference>
<feature type="domain" description="EF-hand" evidence="3">
    <location>
        <begin position="109"/>
        <end position="144"/>
    </location>
</feature>
<protein>
    <recommendedName>
        <fullName evidence="3">EF-hand domain-containing protein</fullName>
    </recommendedName>
</protein>
<dbReference type="Pfam" id="PF13499">
    <property type="entry name" value="EF-hand_7"/>
    <property type="match status" value="2"/>
</dbReference>
<evidence type="ECO:0000259" key="3">
    <source>
        <dbReference type="PROSITE" id="PS50222"/>
    </source>
</evidence>
<dbReference type="EMBL" id="CAXLJL010000345">
    <property type="protein sequence ID" value="CAL5136724.1"/>
    <property type="molecule type" value="Genomic_DNA"/>
</dbReference>
<sequence length="147" mass="16762">MSKEELLKKFHQMDRSGDGRLTIDEVRDCVRRSGLPESQVTQFMALFDLDGDNVVTLDEYILALGLTPPPPNDVKQWKAAFDAMDTDGSGSLSRDEIRQLLQRYGYKRATEEDIEQWIETLDKNGDGEISFPEFSAFMEMQCQNSSN</sequence>
<dbReference type="InterPro" id="IPR002048">
    <property type="entry name" value="EF_hand_dom"/>
</dbReference>
<gene>
    <name evidence="4" type="ORF">CDAUBV1_LOCUS10843</name>
</gene>
<reference evidence="4" key="1">
    <citation type="submission" date="2024-06" db="EMBL/GenBank/DDBJ databases">
        <authorList>
            <person name="Liu X."/>
            <person name="Lenzi L."/>
            <person name="Haldenby T S."/>
            <person name="Uol C."/>
        </authorList>
    </citation>
    <scope>NUCLEOTIDE SEQUENCE</scope>
</reference>
<dbReference type="InterPro" id="IPR011992">
    <property type="entry name" value="EF-hand-dom_pair"/>
</dbReference>
<dbReference type="GO" id="GO:0005509">
    <property type="term" value="F:calcium ion binding"/>
    <property type="evidence" value="ECO:0007669"/>
    <property type="project" value="InterPro"/>
</dbReference>
<organism evidence="4 5">
    <name type="scientific">Calicophoron daubneyi</name>
    <name type="common">Rumen fluke</name>
    <name type="synonym">Paramphistomum daubneyi</name>
    <dbReference type="NCBI Taxonomy" id="300641"/>
    <lineage>
        <taxon>Eukaryota</taxon>
        <taxon>Metazoa</taxon>
        <taxon>Spiralia</taxon>
        <taxon>Lophotrochozoa</taxon>
        <taxon>Platyhelminthes</taxon>
        <taxon>Trematoda</taxon>
        <taxon>Digenea</taxon>
        <taxon>Plagiorchiida</taxon>
        <taxon>Pronocephalata</taxon>
        <taxon>Paramphistomoidea</taxon>
        <taxon>Paramphistomidae</taxon>
        <taxon>Calicophoron</taxon>
    </lineage>
</organism>
<evidence type="ECO:0000256" key="1">
    <source>
        <dbReference type="ARBA" id="ARBA00022737"/>
    </source>
</evidence>
<keyword evidence="2" id="KW-0106">Calcium</keyword>
<dbReference type="PROSITE" id="PS00018">
    <property type="entry name" value="EF_HAND_1"/>
    <property type="match status" value="4"/>
</dbReference>
<dbReference type="SUPFAM" id="SSF47473">
    <property type="entry name" value="EF-hand"/>
    <property type="match status" value="1"/>
</dbReference>
<name>A0AAV2TKF2_CALDB</name>
<evidence type="ECO:0000313" key="4">
    <source>
        <dbReference type="EMBL" id="CAL5136724.1"/>
    </source>
</evidence>
<dbReference type="CDD" id="cd00051">
    <property type="entry name" value="EFh"/>
    <property type="match status" value="1"/>
</dbReference>
<keyword evidence="1" id="KW-0677">Repeat</keyword>
<dbReference type="PROSITE" id="PS50222">
    <property type="entry name" value="EF_HAND_2"/>
    <property type="match status" value="4"/>
</dbReference>
<feature type="domain" description="EF-hand" evidence="3">
    <location>
        <begin position="37"/>
        <end position="70"/>
    </location>
</feature>
<dbReference type="InterPro" id="IPR001751">
    <property type="entry name" value="S100/CaBP7/8-like_CS"/>
</dbReference>
<feature type="domain" description="EF-hand" evidence="3">
    <location>
        <begin position="72"/>
        <end position="107"/>
    </location>
</feature>
<accession>A0AAV2TKF2</accession>
<dbReference type="InterPro" id="IPR018247">
    <property type="entry name" value="EF_Hand_1_Ca_BS"/>
</dbReference>
<dbReference type="InterPro" id="IPR050145">
    <property type="entry name" value="Centrin_CML-like"/>
</dbReference>
<dbReference type="PROSITE" id="PS00303">
    <property type="entry name" value="S100_CABP"/>
    <property type="match status" value="1"/>
</dbReference>
<proteinExistence type="predicted"/>